<keyword evidence="2" id="KW-1185">Reference proteome</keyword>
<dbReference type="EMBL" id="AOIK01000025">
    <property type="protein sequence ID" value="ELY86829.1"/>
    <property type="molecule type" value="Genomic_DNA"/>
</dbReference>
<proteinExistence type="predicted"/>
<gene>
    <name evidence="1" type="ORF">C485_07932</name>
</gene>
<evidence type="ECO:0000313" key="1">
    <source>
        <dbReference type="EMBL" id="ELY86829.1"/>
    </source>
</evidence>
<reference evidence="1 2" key="1">
    <citation type="journal article" date="2014" name="PLoS Genet.">
        <title>Phylogenetically driven sequencing of extremely halophilic archaea reveals strategies for static and dynamic osmo-response.</title>
        <authorList>
            <person name="Becker E.A."/>
            <person name="Seitzer P.M."/>
            <person name="Tritt A."/>
            <person name="Larsen D."/>
            <person name="Krusor M."/>
            <person name="Yao A.I."/>
            <person name="Wu D."/>
            <person name="Madern D."/>
            <person name="Eisen J.A."/>
            <person name="Darling A.E."/>
            <person name="Facciotti M.T."/>
        </authorList>
    </citation>
    <scope>NUCLEOTIDE SEQUENCE [LARGE SCALE GENOMIC DNA]</scope>
    <source>
        <strain evidence="1 2">JCM 12890</strain>
    </source>
</reference>
<sequence>MDFKYLIRQRCLGDYICLKPMRPAWYRRHEEPLIGIEKVSDGLLFEPLDELAIGVPLRNKLVK</sequence>
<comment type="caution">
    <text evidence="1">The sequence shown here is derived from an EMBL/GenBank/DDBJ whole genome shotgun (WGS) entry which is preliminary data.</text>
</comment>
<organism evidence="1 2">
    <name type="scientific">Natrinema altunense (strain JCM 12890 / CGMCC 1.3731 / AJ2)</name>
    <dbReference type="NCBI Taxonomy" id="1227494"/>
    <lineage>
        <taxon>Archaea</taxon>
        <taxon>Methanobacteriati</taxon>
        <taxon>Methanobacteriota</taxon>
        <taxon>Stenosarchaea group</taxon>
        <taxon>Halobacteria</taxon>
        <taxon>Halobacteriales</taxon>
        <taxon>Natrialbaceae</taxon>
        <taxon>Natrinema</taxon>
    </lineage>
</organism>
<dbReference type="AlphaFoldDB" id="L9ZKE0"/>
<accession>L9ZKE0</accession>
<name>L9ZKE0_NATA2</name>
<dbReference type="Proteomes" id="UP000011511">
    <property type="component" value="Unassembled WGS sequence"/>
</dbReference>
<evidence type="ECO:0000313" key="2">
    <source>
        <dbReference type="Proteomes" id="UP000011511"/>
    </source>
</evidence>
<protein>
    <submittedName>
        <fullName evidence="1">Uncharacterized protein</fullName>
    </submittedName>
</protein>